<proteinExistence type="predicted"/>
<dbReference type="OrthoDB" id="41445at2759"/>
<dbReference type="SUPFAM" id="SSF88697">
    <property type="entry name" value="PUA domain-like"/>
    <property type="match status" value="1"/>
</dbReference>
<feature type="domain" description="EVE" evidence="2">
    <location>
        <begin position="165"/>
        <end position="240"/>
    </location>
</feature>
<dbReference type="InterPro" id="IPR015947">
    <property type="entry name" value="PUA-like_sf"/>
</dbReference>
<dbReference type="PANTHER" id="PTHR14087">
    <property type="entry name" value="THYMOCYTE NUCLEAR PROTEIN 1"/>
    <property type="match status" value="1"/>
</dbReference>
<dbReference type="InterPro" id="IPR052181">
    <property type="entry name" value="5hmC_binding"/>
</dbReference>
<name>A0A2H2ZV82_TRIPA</name>
<feature type="compositionally biased region" description="Basic and acidic residues" evidence="1">
    <location>
        <begin position="34"/>
        <end position="48"/>
    </location>
</feature>
<gene>
    <name evidence="3" type="ORF">A9Z42_0003100</name>
</gene>
<sequence length="259" mass="28991">MPRKRTRDGGDAAAAEPIAKRRSARQAAAASTKQTEDKAQVTKEEKRATPAKKPAASGKETKSDKKTESKAATMTEKKKNKDENARNKPKKNTKAKKEEEDDDTDRKETNPSNTKGQKEDNNSGSRAVSEDPDVDSIPTINPNAPRHQGEWYWLMKAEPETRSARRPGTPYYDPSSSKDNVRWNLVHVEFRKKFAVPIGLKELRDLGKPGGPLENMQMLKQSRLSVSRVSKEEWEALCELADRKAKDAGLEHETGKLVK</sequence>
<dbReference type="PANTHER" id="PTHR14087:SF7">
    <property type="entry name" value="THYMOCYTE NUCLEAR PROTEIN 1"/>
    <property type="match status" value="1"/>
</dbReference>
<feature type="region of interest" description="Disordered" evidence="1">
    <location>
        <begin position="1"/>
        <end position="146"/>
    </location>
</feature>
<reference evidence="3 4" key="1">
    <citation type="journal article" date="2015" name="Genome Announc.">
        <title>Genome sequence and annotation of Trichoderma parareesei, the ancestor of the cellulase producer Trichoderma reesei.</title>
        <authorList>
            <person name="Yang D."/>
            <person name="Pomraning K."/>
            <person name="Kopchinskiy A."/>
            <person name="Karimi Aghcheh R."/>
            <person name="Atanasova L."/>
            <person name="Chenthamara K."/>
            <person name="Baker S.E."/>
            <person name="Zhang R."/>
            <person name="Shen Q."/>
            <person name="Freitag M."/>
            <person name="Kubicek C.P."/>
            <person name="Druzhinina I.S."/>
        </authorList>
    </citation>
    <scope>NUCLEOTIDE SEQUENCE [LARGE SCALE GENOMIC DNA]</scope>
    <source>
        <strain evidence="3 4">CBS 125925</strain>
    </source>
</reference>
<dbReference type="AlphaFoldDB" id="A0A2H2ZV82"/>
<accession>A0A2H2ZV82</accession>
<comment type="caution">
    <text evidence="3">The sequence shown here is derived from an EMBL/GenBank/DDBJ whole genome shotgun (WGS) entry which is preliminary data.</text>
</comment>
<evidence type="ECO:0000313" key="3">
    <source>
        <dbReference type="EMBL" id="OTA08592.1"/>
    </source>
</evidence>
<feature type="compositionally biased region" description="Basic and acidic residues" evidence="1">
    <location>
        <begin position="59"/>
        <end position="86"/>
    </location>
</feature>
<dbReference type="Gene3D" id="3.10.590.10">
    <property type="entry name" value="ph1033 like domains"/>
    <property type="match status" value="1"/>
</dbReference>
<dbReference type="GO" id="GO:0005634">
    <property type="term" value="C:nucleus"/>
    <property type="evidence" value="ECO:0007669"/>
    <property type="project" value="TreeGrafter"/>
</dbReference>
<evidence type="ECO:0000259" key="2">
    <source>
        <dbReference type="Pfam" id="PF01878"/>
    </source>
</evidence>
<dbReference type="InterPro" id="IPR002740">
    <property type="entry name" value="EVE_domain"/>
</dbReference>
<organism evidence="3 4">
    <name type="scientific">Trichoderma parareesei</name>
    <name type="common">Filamentous fungus</name>
    <dbReference type="NCBI Taxonomy" id="858221"/>
    <lineage>
        <taxon>Eukaryota</taxon>
        <taxon>Fungi</taxon>
        <taxon>Dikarya</taxon>
        <taxon>Ascomycota</taxon>
        <taxon>Pezizomycotina</taxon>
        <taxon>Sordariomycetes</taxon>
        <taxon>Hypocreomycetidae</taxon>
        <taxon>Hypocreales</taxon>
        <taxon>Hypocreaceae</taxon>
        <taxon>Trichoderma</taxon>
    </lineage>
</organism>
<evidence type="ECO:0000256" key="1">
    <source>
        <dbReference type="SAM" id="MobiDB-lite"/>
    </source>
</evidence>
<protein>
    <recommendedName>
        <fullName evidence="2">EVE domain-containing protein</fullName>
    </recommendedName>
</protein>
<evidence type="ECO:0000313" key="4">
    <source>
        <dbReference type="Proteomes" id="UP000219286"/>
    </source>
</evidence>
<dbReference type="Proteomes" id="UP000219286">
    <property type="component" value="Unassembled WGS sequence"/>
</dbReference>
<keyword evidence="4" id="KW-1185">Reference proteome</keyword>
<dbReference type="EMBL" id="LFMI01000865">
    <property type="protein sequence ID" value="OTA08592.1"/>
    <property type="molecule type" value="Genomic_DNA"/>
</dbReference>
<dbReference type="Pfam" id="PF01878">
    <property type="entry name" value="EVE"/>
    <property type="match status" value="1"/>
</dbReference>